<name>A0A0D1Y3Z4_9EURO</name>
<dbReference type="VEuPathDB" id="FungiDB:PV08_12081"/>
<accession>A0A0D1Y3Z4</accession>
<dbReference type="AlphaFoldDB" id="A0A0D1Y3Z4"/>
<feature type="compositionally biased region" description="Low complexity" evidence="1">
    <location>
        <begin position="16"/>
        <end position="33"/>
    </location>
</feature>
<evidence type="ECO:0000256" key="1">
    <source>
        <dbReference type="SAM" id="MobiDB-lite"/>
    </source>
</evidence>
<dbReference type="GeneID" id="27339164"/>
<feature type="compositionally biased region" description="Basic and acidic residues" evidence="1">
    <location>
        <begin position="1"/>
        <end position="14"/>
    </location>
</feature>
<evidence type="ECO:0000313" key="2">
    <source>
        <dbReference type="EMBL" id="KIW09666.1"/>
    </source>
</evidence>
<dbReference type="OrthoDB" id="10512227at2759"/>
<dbReference type="RefSeq" id="XP_016229882.1">
    <property type="nucleotide sequence ID" value="XM_016386388.1"/>
</dbReference>
<dbReference type="HOGENOM" id="CLU_2849703_0_0_1"/>
<keyword evidence="3" id="KW-1185">Reference proteome</keyword>
<dbReference type="Proteomes" id="UP000053328">
    <property type="component" value="Unassembled WGS sequence"/>
</dbReference>
<feature type="region of interest" description="Disordered" evidence="1">
    <location>
        <begin position="1"/>
        <end position="65"/>
    </location>
</feature>
<evidence type="ECO:0000313" key="3">
    <source>
        <dbReference type="Proteomes" id="UP000053328"/>
    </source>
</evidence>
<dbReference type="EMBL" id="KN847506">
    <property type="protein sequence ID" value="KIW09666.1"/>
    <property type="molecule type" value="Genomic_DNA"/>
</dbReference>
<sequence length="65" mass="6965">MPEKPKDDSAKVPKESTSSSPGNNNPAAQNGAARSPTPGRSDTSFMQKVDSEAADTMKFPKRKEK</sequence>
<gene>
    <name evidence="2" type="ORF">PV08_12081</name>
</gene>
<proteinExistence type="predicted"/>
<organism evidence="2 3">
    <name type="scientific">Exophiala spinifera</name>
    <dbReference type="NCBI Taxonomy" id="91928"/>
    <lineage>
        <taxon>Eukaryota</taxon>
        <taxon>Fungi</taxon>
        <taxon>Dikarya</taxon>
        <taxon>Ascomycota</taxon>
        <taxon>Pezizomycotina</taxon>
        <taxon>Eurotiomycetes</taxon>
        <taxon>Chaetothyriomycetidae</taxon>
        <taxon>Chaetothyriales</taxon>
        <taxon>Herpotrichiellaceae</taxon>
        <taxon>Exophiala</taxon>
    </lineage>
</organism>
<protein>
    <submittedName>
        <fullName evidence="2">Uncharacterized protein</fullName>
    </submittedName>
</protein>
<reference evidence="2 3" key="1">
    <citation type="submission" date="2015-01" db="EMBL/GenBank/DDBJ databases">
        <title>The Genome Sequence of Exophiala spinifera CBS89968.</title>
        <authorList>
            <consortium name="The Broad Institute Genomics Platform"/>
            <person name="Cuomo C."/>
            <person name="de Hoog S."/>
            <person name="Gorbushina A."/>
            <person name="Stielow B."/>
            <person name="Teixiera M."/>
            <person name="Abouelleil A."/>
            <person name="Chapman S.B."/>
            <person name="Priest M."/>
            <person name="Young S.K."/>
            <person name="Wortman J."/>
            <person name="Nusbaum C."/>
            <person name="Birren B."/>
        </authorList>
    </citation>
    <scope>NUCLEOTIDE SEQUENCE [LARGE SCALE GENOMIC DNA]</scope>
    <source>
        <strain evidence="2 3">CBS 89968</strain>
    </source>
</reference>